<evidence type="ECO:0000256" key="5">
    <source>
        <dbReference type="SAM" id="MobiDB-lite"/>
    </source>
</evidence>
<dbReference type="OrthoDB" id="5872154at2759"/>
<feature type="compositionally biased region" description="Basic and acidic residues" evidence="5">
    <location>
        <begin position="573"/>
        <end position="583"/>
    </location>
</feature>
<dbReference type="SUPFAM" id="SSF57903">
    <property type="entry name" value="FYVE/PHD zinc finger"/>
    <property type="match status" value="1"/>
</dbReference>
<dbReference type="GO" id="GO:0031901">
    <property type="term" value="C:early endosome membrane"/>
    <property type="evidence" value="ECO:0007669"/>
    <property type="project" value="TreeGrafter"/>
</dbReference>
<dbReference type="InterPro" id="IPR022557">
    <property type="entry name" value="SARA-like_C"/>
</dbReference>
<name>A0A9P0CHI7_9CUCU</name>
<dbReference type="SMART" id="SM00064">
    <property type="entry name" value="FYVE"/>
    <property type="match status" value="1"/>
</dbReference>
<feature type="compositionally biased region" description="Polar residues" evidence="5">
    <location>
        <begin position="603"/>
        <end position="624"/>
    </location>
</feature>
<dbReference type="PANTHER" id="PTHR46319:SF3">
    <property type="entry name" value="ZINC FINGER FYVE DOMAIN-CONTAINING PROTEIN"/>
    <property type="match status" value="1"/>
</dbReference>
<dbReference type="Gene3D" id="3.30.1360.220">
    <property type="entry name" value="Domain of unknown function (DUF3480), N-terminal subdomain"/>
    <property type="match status" value="2"/>
</dbReference>
<dbReference type="GO" id="GO:0008270">
    <property type="term" value="F:zinc ion binding"/>
    <property type="evidence" value="ECO:0007669"/>
    <property type="project" value="UniProtKB-KW"/>
</dbReference>
<gene>
    <name evidence="7" type="ORF">PSYICH_LOCUS998</name>
</gene>
<evidence type="ECO:0000259" key="6">
    <source>
        <dbReference type="PROSITE" id="PS50178"/>
    </source>
</evidence>
<dbReference type="GO" id="GO:0016197">
    <property type="term" value="P:endosomal transport"/>
    <property type="evidence" value="ECO:0007669"/>
    <property type="project" value="TreeGrafter"/>
</dbReference>
<feature type="compositionally biased region" description="Basic and acidic residues" evidence="5">
    <location>
        <begin position="445"/>
        <end position="468"/>
    </location>
</feature>
<proteinExistence type="predicted"/>
<dbReference type="Pfam" id="PF11979">
    <property type="entry name" value="SARA_C"/>
    <property type="match status" value="1"/>
</dbReference>
<protein>
    <recommendedName>
        <fullName evidence="6">FYVE-type domain-containing protein</fullName>
    </recommendedName>
</protein>
<keyword evidence="8" id="KW-1185">Reference proteome</keyword>
<evidence type="ECO:0000256" key="4">
    <source>
        <dbReference type="PROSITE-ProRule" id="PRU00091"/>
    </source>
</evidence>
<reference evidence="7" key="1">
    <citation type="submission" date="2022-01" db="EMBL/GenBank/DDBJ databases">
        <authorList>
            <person name="King R."/>
        </authorList>
    </citation>
    <scope>NUCLEOTIDE SEQUENCE</scope>
</reference>
<evidence type="ECO:0000256" key="3">
    <source>
        <dbReference type="ARBA" id="ARBA00022833"/>
    </source>
</evidence>
<dbReference type="Gene3D" id="3.30.40.10">
    <property type="entry name" value="Zinc/RING finger domain, C3HC4 (zinc finger)"/>
    <property type="match status" value="1"/>
</dbReference>
<dbReference type="CDD" id="cd15729">
    <property type="entry name" value="FYVE_endofin"/>
    <property type="match status" value="1"/>
</dbReference>
<dbReference type="SMART" id="SM01422">
    <property type="entry name" value="SARA"/>
    <property type="match status" value="1"/>
</dbReference>
<feature type="compositionally biased region" description="Polar residues" evidence="5">
    <location>
        <begin position="556"/>
        <end position="571"/>
    </location>
</feature>
<feature type="region of interest" description="Disordered" evidence="5">
    <location>
        <begin position="698"/>
        <end position="725"/>
    </location>
</feature>
<sequence>MDKFTVDLDQVLNDFEYSELTDQYNAARSQIDTSSSVNHNNVTKHSINNVFHSLNEYLNTSVDVPNTENNIQTDDLLKKIENISVENLGSPFDDTDYSKPVEECADNTFLEEDKEYKFNENTTFANKAHVKELNEPLNNTQNTVHENIDVHQKNNDLVENLNPICTDENSIKTLVKCDEADFKENIGNEDNFCLSNDEKTSDLIHLDSNLISNDSNKIENNFIVNETVDEPNSTTANNQIIEDLVTKNNDETYVDKVEVNPIGFQEITDVDDEEIHELLAELENEQHLFESENDATNTKLEDDKETEDFTQAIDITQESEDTILVTEEPKIPKESLEPEVTMKNETNDTVTEDNITELVKTLSIDDIQIVKDIIDKPNLETTEQSICEDFKSSSEPVVFQEEEKTEKHEFLQEAVLEKVLVKGKNKENVKNKKTSKVDSIRKKVEVVKEESSKVEESNKKTEEDKRDNVNISNQETVARPQNLSLKESETESQREINLIGGPGSTPYNNVYITEEISKHQEQDNESISSTSSNTFSDTGSTVSTASTEEIRDDNDLTITNPSHVQEQTVRPTENLERGSRELSDDGDNAGNTVEEDSERNETSEGQATRNSGDGENTSSGTTEKQWLGKEAPLWIPDSDTTSCLHCDMKFTVLKRRHHCRACGLVLCSKCCHLRFKLEYLDAEARVCNKCHDILNKDTNSSSSSDLSSPDPGNSPLRRPNPNNPLEYCSTISPLQQVSGTSPAPLPAVMVPVGVLKRKGSNKSKSNKSVMFCDGIRPGSDLTNLDNDFNYNNTKTKKLEKTSTTASAGKINRNLPLIDSETNSFIPKNENNLPPLVTITKTDISYTDCQNNPTTVELLKNNQLTFAILLSLYVHVKIINMNCCINKMAFCFSTDGLINVGQDEIVIILEYIDEESFVPKDVFYHINNIYVDAVKGTSIKELGLSLHNSSNFLDSKNHAGFVYIRPTFQCLENVIKPKEPFLVGILIHRWETPWAKLFPLRLILRLGAEYRYYPSPVISTRHRDSVFVEIGHTIINLLADFRNFSYTLPQINGLTIHMEDKNTTVTIPINRYDQIIKSLNNSSDHILAFGGAFSQEADSHLVCIQDTQGNENCYSTHAINIQNKPRKVTGASFIVFNGALKSSSGLTAKSNIVEDGLMIQVLPEHMQQIRENLRAMKNHTISCGCVNAVSDETVNIVWGENDTNFNIGITSSIDGMSLSGIPSIRVHNGKNHYGANGNRIIRWTEVFIIQSGDENPKNQDPIDVSRISESIAKATCDALLNYLDLLVTNNFQKIGIRTTLHVDSVSYCAGSNNTRLPPIYMKSLDNELIPVLHRITSGNLGENSIILELIFRILNV</sequence>
<dbReference type="InterPro" id="IPR024608">
    <property type="entry name" value="SARA-like_SBD"/>
</dbReference>
<dbReference type="Gene3D" id="3.30.500.40">
    <property type="match status" value="1"/>
</dbReference>
<feature type="domain" description="FYVE-type" evidence="6">
    <location>
        <begin position="637"/>
        <end position="695"/>
    </location>
</feature>
<dbReference type="Proteomes" id="UP001153636">
    <property type="component" value="Chromosome 1"/>
</dbReference>
<dbReference type="InterPro" id="IPR013083">
    <property type="entry name" value="Znf_RING/FYVE/PHD"/>
</dbReference>
<accession>A0A9P0CHI7</accession>
<evidence type="ECO:0000256" key="2">
    <source>
        <dbReference type="ARBA" id="ARBA00022771"/>
    </source>
</evidence>
<dbReference type="Gene3D" id="4.10.720.10">
    <property type="entry name" value="Smad anchor for receptor activation, Smad-binding domain"/>
    <property type="match status" value="1"/>
</dbReference>
<dbReference type="PANTHER" id="PTHR46319">
    <property type="entry name" value="ZINC FINGER FYVE DOMAIN-CONTAINING PROTEIN"/>
    <property type="match status" value="1"/>
</dbReference>
<dbReference type="Pfam" id="PF01363">
    <property type="entry name" value="FYVE"/>
    <property type="match status" value="1"/>
</dbReference>
<keyword evidence="1" id="KW-0479">Metal-binding</keyword>
<keyword evidence="2 4" id="KW-0863">Zinc-finger</keyword>
<dbReference type="PROSITE" id="PS50178">
    <property type="entry name" value="ZF_FYVE"/>
    <property type="match status" value="1"/>
</dbReference>
<evidence type="ECO:0000256" key="1">
    <source>
        <dbReference type="ARBA" id="ARBA00022723"/>
    </source>
</evidence>
<feature type="region of interest" description="Disordered" evidence="5">
    <location>
        <begin position="445"/>
        <end position="629"/>
    </location>
</feature>
<dbReference type="SMART" id="SM01421">
    <property type="entry name" value="DUF3480"/>
    <property type="match status" value="1"/>
</dbReference>
<dbReference type="InterPro" id="IPR000306">
    <property type="entry name" value="Znf_FYVE"/>
</dbReference>
<dbReference type="InterPro" id="IPR037145">
    <property type="entry name" value="SARA_Smad-bd_sf"/>
</dbReference>
<feature type="compositionally biased region" description="Low complexity" evidence="5">
    <location>
        <begin position="526"/>
        <end position="541"/>
    </location>
</feature>
<feature type="compositionally biased region" description="Polar residues" evidence="5">
    <location>
        <begin position="469"/>
        <end position="485"/>
    </location>
</feature>
<evidence type="ECO:0000313" key="8">
    <source>
        <dbReference type="Proteomes" id="UP001153636"/>
    </source>
</evidence>
<dbReference type="InterPro" id="IPR017455">
    <property type="entry name" value="Znf_FYVE-rel"/>
</dbReference>
<keyword evidence="3" id="KW-0862">Zinc</keyword>
<dbReference type="Pfam" id="PF11409">
    <property type="entry name" value="SARA"/>
    <property type="match status" value="1"/>
</dbReference>
<organism evidence="7 8">
    <name type="scientific">Psylliodes chrysocephalus</name>
    <dbReference type="NCBI Taxonomy" id="3402493"/>
    <lineage>
        <taxon>Eukaryota</taxon>
        <taxon>Metazoa</taxon>
        <taxon>Ecdysozoa</taxon>
        <taxon>Arthropoda</taxon>
        <taxon>Hexapoda</taxon>
        <taxon>Insecta</taxon>
        <taxon>Pterygota</taxon>
        <taxon>Neoptera</taxon>
        <taxon>Endopterygota</taxon>
        <taxon>Coleoptera</taxon>
        <taxon>Polyphaga</taxon>
        <taxon>Cucujiformia</taxon>
        <taxon>Chrysomeloidea</taxon>
        <taxon>Chrysomelidae</taxon>
        <taxon>Galerucinae</taxon>
        <taxon>Alticini</taxon>
        <taxon>Psylliodes</taxon>
    </lineage>
</organism>
<evidence type="ECO:0000313" key="7">
    <source>
        <dbReference type="EMBL" id="CAH1099450.1"/>
    </source>
</evidence>
<dbReference type="InterPro" id="IPR011011">
    <property type="entry name" value="Znf_FYVE_PHD"/>
</dbReference>
<dbReference type="EMBL" id="OV651813">
    <property type="protein sequence ID" value="CAH1099450.1"/>
    <property type="molecule type" value="Genomic_DNA"/>
</dbReference>
<dbReference type="FunFam" id="3.30.40.10:FF:000084">
    <property type="entry name" value="Zinc finger, FYVE domain-containing 9b"/>
    <property type="match status" value="1"/>
</dbReference>